<sequence>SHAINLKVGNSAAEVAAEKLAAEDPD</sequence>
<reference evidence="1 2" key="2">
    <citation type="journal article" date="2017" name="Front. Plant Sci.">
        <title>Gene Classification and Mining of Molecular Markers Useful in Red Clover (Trifolium pratense) Breeding.</title>
        <authorList>
            <person name="Istvanek J."/>
            <person name="Dluhosova J."/>
            <person name="Dluhos P."/>
            <person name="Patkova L."/>
            <person name="Nedelnik J."/>
            <person name="Repkova J."/>
        </authorList>
    </citation>
    <scope>NUCLEOTIDE SEQUENCE [LARGE SCALE GENOMIC DNA]</scope>
    <source>
        <strain evidence="2">cv. Tatra</strain>
        <tissue evidence="1">Young leaves</tissue>
    </source>
</reference>
<protein>
    <submittedName>
        <fullName evidence="1">Uncharacterized protein</fullName>
    </submittedName>
</protein>
<reference evidence="1 2" key="1">
    <citation type="journal article" date="2014" name="Am. J. Bot.">
        <title>Genome assembly and annotation for red clover (Trifolium pratense; Fabaceae).</title>
        <authorList>
            <person name="Istvanek J."/>
            <person name="Jaros M."/>
            <person name="Krenek A."/>
            <person name="Repkova J."/>
        </authorList>
    </citation>
    <scope>NUCLEOTIDE SEQUENCE [LARGE SCALE GENOMIC DNA]</scope>
    <source>
        <strain evidence="2">cv. Tatra</strain>
        <tissue evidence="1">Young leaves</tissue>
    </source>
</reference>
<dbReference type="EMBL" id="ASHM01102765">
    <property type="protein sequence ID" value="PNX67649.1"/>
    <property type="molecule type" value="Genomic_DNA"/>
</dbReference>
<evidence type="ECO:0000313" key="2">
    <source>
        <dbReference type="Proteomes" id="UP000236291"/>
    </source>
</evidence>
<feature type="non-terminal residue" evidence="1">
    <location>
        <position position="1"/>
    </location>
</feature>
<evidence type="ECO:0000313" key="1">
    <source>
        <dbReference type="EMBL" id="PNX67649.1"/>
    </source>
</evidence>
<gene>
    <name evidence="1" type="ORF">L195_g055739</name>
</gene>
<dbReference type="Proteomes" id="UP000236291">
    <property type="component" value="Unassembled WGS sequence"/>
</dbReference>
<organism evidence="1 2">
    <name type="scientific">Trifolium pratense</name>
    <name type="common">Red clover</name>
    <dbReference type="NCBI Taxonomy" id="57577"/>
    <lineage>
        <taxon>Eukaryota</taxon>
        <taxon>Viridiplantae</taxon>
        <taxon>Streptophyta</taxon>
        <taxon>Embryophyta</taxon>
        <taxon>Tracheophyta</taxon>
        <taxon>Spermatophyta</taxon>
        <taxon>Magnoliopsida</taxon>
        <taxon>eudicotyledons</taxon>
        <taxon>Gunneridae</taxon>
        <taxon>Pentapetalae</taxon>
        <taxon>rosids</taxon>
        <taxon>fabids</taxon>
        <taxon>Fabales</taxon>
        <taxon>Fabaceae</taxon>
        <taxon>Papilionoideae</taxon>
        <taxon>50 kb inversion clade</taxon>
        <taxon>NPAAA clade</taxon>
        <taxon>Hologalegina</taxon>
        <taxon>IRL clade</taxon>
        <taxon>Trifolieae</taxon>
        <taxon>Trifolium</taxon>
    </lineage>
</organism>
<proteinExistence type="predicted"/>
<dbReference type="AlphaFoldDB" id="A0A2K3KN16"/>
<comment type="caution">
    <text evidence="1">The sequence shown here is derived from an EMBL/GenBank/DDBJ whole genome shotgun (WGS) entry which is preliminary data.</text>
</comment>
<accession>A0A2K3KN16</accession>
<name>A0A2K3KN16_TRIPR</name>